<evidence type="ECO:0000259" key="3">
    <source>
        <dbReference type="Pfam" id="PF14417"/>
    </source>
</evidence>
<feature type="domain" description="MEDS" evidence="3">
    <location>
        <begin position="12"/>
        <end position="152"/>
    </location>
</feature>
<dbReference type="InterPro" id="IPR025847">
    <property type="entry name" value="MEDS_domain"/>
</dbReference>
<dbReference type="AlphaFoldDB" id="A0A021VNP5"/>
<dbReference type="CDD" id="cd16936">
    <property type="entry name" value="HATPase_RsbW-like"/>
    <property type="match status" value="1"/>
</dbReference>
<evidence type="ECO:0000313" key="5">
    <source>
        <dbReference type="Proteomes" id="UP000019753"/>
    </source>
</evidence>
<name>A0A021VNP5_9CELL</name>
<organism evidence="4 5">
    <name type="scientific">Actinotalea ferrariae CF5-4</name>
    <dbReference type="NCBI Taxonomy" id="948458"/>
    <lineage>
        <taxon>Bacteria</taxon>
        <taxon>Bacillati</taxon>
        <taxon>Actinomycetota</taxon>
        <taxon>Actinomycetes</taxon>
        <taxon>Micrococcales</taxon>
        <taxon>Cellulomonadaceae</taxon>
        <taxon>Actinotalea</taxon>
    </lineage>
</organism>
<reference evidence="4 5" key="1">
    <citation type="submission" date="2014-01" db="EMBL/GenBank/DDBJ databases">
        <title>Actinotalea ferrariae CF5-4.</title>
        <authorList>
            <person name="Chen F."/>
            <person name="Li Y."/>
            <person name="Wang G."/>
        </authorList>
    </citation>
    <scope>NUCLEOTIDE SEQUENCE [LARGE SCALE GENOMIC DNA]</scope>
    <source>
        <strain evidence="4 5">CF5-4</strain>
    </source>
</reference>
<dbReference type="OrthoDB" id="4088450at2"/>
<comment type="caution">
    <text evidence="4">The sequence shown here is derived from an EMBL/GenBank/DDBJ whole genome shotgun (WGS) entry which is preliminary data.</text>
</comment>
<evidence type="ECO:0008006" key="6">
    <source>
        <dbReference type="Google" id="ProtNLM"/>
    </source>
</evidence>
<dbReference type="EMBL" id="AXCW01000168">
    <property type="protein sequence ID" value="EYR62804.1"/>
    <property type="molecule type" value="Genomic_DNA"/>
</dbReference>
<dbReference type="InterPro" id="IPR050267">
    <property type="entry name" value="Anti-sigma-factor_SerPK"/>
</dbReference>
<accession>A0A021VNP5</accession>
<protein>
    <recommendedName>
        <fullName evidence="6">Sensor histidine kinase</fullName>
    </recommendedName>
</protein>
<dbReference type="InterPro" id="IPR036890">
    <property type="entry name" value="HATPase_C_sf"/>
</dbReference>
<dbReference type="GO" id="GO:0004674">
    <property type="term" value="F:protein serine/threonine kinase activity"/>
    <property type="evidence" value="ECO:0007669"/>
    <property type="project" value="UniProtKB-KW"/>
</dbReference>
<dbReference type="InterPro" id="IPR003594">
    <property type="entry name" value="HATPase_dom"/>
</dbReference>
<dbReference type="PANTHER" id="PTHR35526">
    <property type="entry name" value="ANTI-SIGMA-F FACTOR RSBW-RELATED"/>
    <property type="match status" value="1"/>
</dbReference>
<dbReference type="Proteomes" id="UP000019753">
    <property type="component" value="Unassembled WGS sequence"/>
</dbReference>
<gene>
    <name evidence="4" type="ORF">N866_05075</name>
</gene>
<evidence type="ECO:0000313" key="4">
    <source>
        <dbReference type="EMBL" id="EYR62804.1"/>
    </source>
</evidence>
<dbReference type="Pfam" id="PF14417">
    <property type="entry name" value="MEDS"/>
    <property type="match status" value="1"/>
</dbReference>
<dbReference type="Pfam" id="PF13581">
    <property type="entry name" value="HATPase_c_2"/>
    <property type="match status" value="1"/>
</dbReference>
<dbReference type="PANTHER" id="PTHR35526:SF3">
    <property type="entry name" value="ANTI-SIGMA-F FACTOR RSBW"/>
    <property type="match status" value="1"/>
</dbReference>
<keyword evidence="1" id="KW-0418">Kinase</keyword>
<keyword evidence="1" id="KW-0808">Transferase</keyword>
<feature type="domain" description="Histidine kinase/HSP90-like ATPase" evidence="2">
    <location>
        <begin position="199"/>
        <end position="306"/>
    </location>
</feature>
<keyword evidence="1" id="KW-0723">Serine/threonine-protein kinase</keyword>
<sequence length="331" mass="35479">MTTGVPEALFQHDLVLHDGATALVDLMVPFVLDGADLGDRVVLVGEPAFVDVMLTAVPGVPGIVAVPRSGRARFPGRDLRQFQRVLSTLGEGPRLRVVNQMPRMAPDAWHEWRRYEAAANRLLAQHRVWSTCAYATDGLDAGMLQDLATSHPHVLTAGGRERSERFARLDVHIGTYLDVPRHPIEATAPQLSLTNPTAVAARRAIREPGTAISLPAAAIDAAVLAVSETVTNSSLHGQRPARLQAWTRDGRLTISVTDAGAGPHPLVGLVPAPVDEGSGRGMWILLQMLADIRHRTDRHGYTVRFSVGHDMVALAPGGPQASAAGDRAVRS</sequence>
<dbReference type="Gene3D" id="3.30.565.10">
    <property type="entry name" value="Histidine kinase-like ATPase, C-terminal domain"/>
    <property type="match status" value="1"/>
</dbReference>
<keyword evidence="5" id="KW-1185">Reference proteome</keyword>
<proteinExistence type="predicted"/>
<evidence type="ECO:0000259" key="2">
    <source>
        <dbReference type="Pfam" id="PF13581"/>
    </source>
</evidence>
<evidence type="ECO:0000256" key="1">
    <source>
        <dbReference type="ARBA" id="ARBA00022527"/>
    </source>
</evidence>
<dbReference type="RefSeq" id="WP_034227168.1">
    <property type="nucleotide sequence ID" value="NZ_AXCW01000168.1"/>
</dbReference>
<dbReference type="SUPFAM" id="SSF55874">
    <property type="entry name" value="ATPase domain of HSP90 chaperone/DNA topoisomerase II/histidine kinase"/>
    <property type="match status" value="1"/>
</dbReference>